<dbReference type="PROSITE" id="PS51257">
    <property type="entry name" value="PROKAR_LIPOPROTEIN"/>
    <property type="match status" value="1"/>
</dbReference>
<dbReference type="InterPro" id="IPR021431">
    <property type="entry name" value="DUF3080"/>
</dbReference>
<protein>
    <recommendedName>
        <fullName evidence="3">DUF3080 domain-containing protein</fullName>
    </recommendedName>
</protein>
<evidence type="ECO:0000313" key="2">
    <source>
        <dbReference type="Proteomes" id="UP000092741"/>
    </source>
</evidence>
<keyword evidence="2" id="KW-1185">Reference proteome</keyword>
<name>A0AAN0Y262_VIBNA</name>
<organism evidence="1 2">
    <name type="scientific">Vibrio natriegens NBRC 15636 = ATCC 14048 = DSM 759</name>
    <dbReference type="NCBI Taxonomy" id="1219067"/>
    <lineage>
        <taxon>Bacteria</taxon>
        <taxon>Pseudomonadati</taxon>
        <taxon>Pseudomonadota</taxon>
        <taxon>Gammaproteobacteria</taxon>
        <taxon>Vibrionales</taxon>
        <taxon>Vibrionaceae</taxon>
        <taxon>Vibrio</taxon>
    </lineage>
</organism>
<dbReference type="Proteomes" id="UP000092741">
    <property type="component" value="Chromosome 1"/>
</dbReference>
<gene>
    <name evidence="1" type="ORF">BA890_07340</name>
</gene>
<evidence type="ECO:0008006" key="3">
    <source>
        <dbReference type="Google" id="ProtNLM"/>
    </source>
</evidence>
<dbReference type="EMBL" id="CP016345">
    <property type="protein sequence ID" value="ANQ12585.1"/>
    <property type="molecule type" value="Genomic_DNA"/>
</dbReference>
<dbReference type="AlphaFoldDB" id="A0AAN0Y262"/>
<dbReference type="GeneID" id="70912337"/>
<accession>A0AAN0Y262</accession>
<sequence length="335" mass="38625">MRLTLLFSITLLSGCTDLFNPEQALLDKYHQRLANVLDVSSVEITSLPAITIPPRRALFQPLPRLTLGLLESYQLRQCGLFNLLADKNSQLGKVQDAFHDLDYQTSLLRTLNSCLNDFPISDDERQTLTLLYGQKWSHLHTHLDNLLFASETMQKQLTASDWLSVDNKNQIAMVSEAFNLLGNMYETPNKTISRLPDIHIVQYQEVLEKSRLMGRLYYSLVNASHWLNETTQLLDTNQSKLICGKNRDITTFRYLNNVFQSIYVKEVQPYLAYLDSTYQRLDSGVNLIEKRIDLHGESYGLMDAHNTFRKRTLEHIQFWQGLFKRCGVTVGNAEK</sequence>
<reference evidence="1 2" key="1">
    <citation type="submission" date="2016-07" db="EMBL/GenBank/DDBJ databases">
        <title>Developing Vibrio natriegens as a novel, fast-growing host for biotechnology.</title>
        <authorList>
            <person name="Weinstock M.T."/>
            <person name="Hesek E.D."/>
            <person name="Wilson C.M."/>
            <person name="Gibson D.G."/>
        </authorList>
    </citation>
    <scope>NUCLEOTIDE SEQUENCE [LARGE SCALE GENOMIC DNA]</scope>
    <source>
        <strain evidence="1 2">ATCC 14048</strain>
    </source>
</reference>
<proteinExistence type="predicted"/>
<evidence type="ECO:0000313" key="1">
    <source>
        <dbReference type="EMBL" id="ANQ12585.1"/>
    </source>
</evidence>
<dbReference type="KEGG" id="vna:PN96_06010"/>
<dbReference type="RefSeq" id="WP_020333249.1">
    <property type="nucleotide sequence ID" value="NZ_ATFJ01000003.1"/>
</dbReference>
<dbReference type="Pfam" id="PF11279">
    <property type="entry name" value="DUF3080"/>
    <property type="match status" value="1"/>
</dbReference>